<feature type="compositionally biased region" description="Polar residues" evidence="1">
    <location>
        <begin position="8"/>
        <end position="22"/>
    </location>
</feature>
<feature type="region of interest" description="Disordered" evidence="1">
    <location>
        <begin position="1"/>
        <end position="44"/>
    </location>
</feature>
<feature type="non-terminal residue" evidence="2">
    <location>
        <position position="1"/>
    </location>
</feature>
<dbReference type="AlphaFoldDB" id="Q4RA35"/>
<accession>Q4RA35</accession>
<gene>
    <name evidence="2" type="ORF">GSTENG00038489001</name>
</gene>
<evidence type="ECO:0000256" key="1">
    <source>
        <dbReference type="SAM" id="MobiDB-lite"/>
    </source>
</evidence>
<dbReference type="OrthoDB" id="5588096at2759"/>
<dbReference type="KEGG" id="tng:GSTEN00038489G001"/>
<dbReference type="EMBL" id="CAAE01024559">
    <property type="protein sequence ID" value="CAG14748.1"/>
    <property type="molecule type" value="Genomic_DNA"/>
</dbReference>
<proteinExistence type="predicted"/>
<evidence type="ECO:0000313" key="2">
    <source>
        <dbReference type="EMBL" id="CAG14748.1"/>
    </source>
</evidence>
<comment type="caution">
    <text evidence="2">The sequence shown here is derived from an EMBL/GenBank/DDBJ whole genome shotgun (WGS) entry which is preliminary data.</text>
</comment>
<feature type="non-terminal residue" evidence="2">
    <location>
        <position position="44"/>
    </location>
</feature>
<protein>
    <submittedName>
        <fullName evidence="2">(spotted green pufferfish) hypothetical protein</fullName>
    </submittedName>
</protein>
<organism evidence="2">
    <name type="scientific">Tetraodon nigroviridis</name>
    <name type="common">Spotted green pufferfish</name>
    <name type="synonym">Chelonodon nigroviridis</name>
    <dbReference type="NCBI Taxonomy" id="99883"/>
    <lineage>
        <taxon>Eukaryota</taxon>
        <taxon>Metazoa</taxon>
        <taxon>Chordata</taxon>
        <taxon>Craniata</taxon>
        <taxon>Vertebrata</taxon>
        <taxon>Euteleostomi</taxon>
        <taxon>Actinopterygii</taxon>
        <taxon>Neopterygii</taxon>
        <taxon>Teleostei</taxon>
        <taxon>Neoteleostei</taxon>
        <taxon>Acanthomorphata</taxon>
        <taxon>Eupercaria</taxon>
        <taxon>Tetraodontiformes</taxon>
        <taxon>Tetradontoidea</taxon>
        <taxon>Tetraodontidae</taxon>
        <taxon>Tetraodon</taxon>
    </lineage>
</organism>
<sequence length="44" mass="4970">QASKLEKQSSVPESDYDNTFNDSEMDDSGLCRRGRMRSSGWLGE</sequence>
<name>Q4RA35_TETNG</name>
<reference evidence="2" key="2">
    <citation type="submission" date="2004-02" db="EMBL/GenBank/DDBJ databases">
        <authorList>
            <consortium name="Genoscope"/>
            <consortium name="Whitehead Institute Centre for Genome Research"/>
        </authorList>
    </citation>
    <scope>NUCLEOTIDE SEQUENCE</scope>
</reference>
<reference evidence="2" key="1">
    <citation type="journal article" date="2004" name="Nature">
        <title>Genome duplication in the teleost fish Tetraodon nigroviridis reveals the early vertebrate proto-karyotype.</title>
        <authorList>
            <person name="Jaillon O."/>
            <person name="Aury J.-M."/>
            <person name="Brunet F."/>
            <person name="Petit J.-L."/>
            <person name="Stange-Thomann N."/>
            <person name="Mauceli E."/>
            <person name="Bouneau L."/>
            <person name="Fischer C."/>
            <person name="Ozouf-Costaz C."/>
            <person name="Bernot A."/>
            <person name="Nicaud S."/>
            <person name="Jaffe D."/>
            <person name="Fisher S."/>
            <person name="Lutfalla G."/>
            <person name="Dossat C."/>
            <person name="Segurens B."/>
            <person name="Dasilva C."/>
            <person name="Salanoubat M."/>
            <person name="Levy M."/>
            <person name="Boudet N."/>
            <person name="Castellano S."/>
            <person name="Anthouard V."/>
            <person name="Jubin C."/>
            <person name="Castelli V."/>
            <person name="Katinka M."/>
            <person name="Vacherie B."/>
            <person name="Biemont C."/>
            <person name="Skalli Z."/>
            <person name="Cattolico L."/>
            <person name="Poulain J."/>
            <person name="De Berardinis V."/>
            <person name="Cruaud C."/>
            <person name="Duprat S."/>
            <person name="Brottier P."/>
            <person name="Coutanceau J.-P."/>
            <person name="Gouzy J."/>
            <person name="Parra G."/>
            <person name="Lardier G."/>
            <person name="Chapple C."/>
            <person name="McKernan K.J."/>
            <person name="McEwan P."/>
            <person name="Bosak S."/>
            <person name="Kellis M."/>
            <person name="Volff J.-N."/>
            <person name="Guigo R."/>
            <person name="Zody M.C."/>
            <person name="Mesirov J."/>
            <person name="Lindblad-Toh K."/>
            <person name="Birren B."/>
            <person name="Nusbaum C."/>
            <person name="Kahn D."/>
            <person name="Robinson-Rechavi M."/>
            <person name="Laudet V."/>
            <person name="Schachter V."/>
            <person name="Quetier F."/>
            <person name="Saurin W."/>
            <person name="Scarpelli C."/>
            <person name="Wincker P."/>
            <person name="Lander E.S."/>
            <person name="Weissenbach J."/>
            <person name="Roest Crollius H."/>
        </authorList>
    </citation>
    <scope>NUCLEOTIDE SEQUENCE [LARGE SCALE GENOMIC DNA]</scope>
</reference>